<name>A9GSE1_SORC5</name>
<dbReference type="AlphaFoldDB" id="A9GSE1"/>
<accession>A9GSE1</accession>
<dbReference type="STRING" id="448385.sce3601"/>
<dbReference type="RefSeq" id="WP_012236231.1">
    <property type="nucleotide sequence ID" value="NC_010162.1"/>
</dbReference>
<keyword evidence="3" id="KW-1185">Reference proteome</keyword>
<proteinExistence type="predicted"/>
<dbReference type="BioCyc" id="SCEL448385:SCE_RS18445-MONOMER"/>
<protein>
    <recommendedName>
        <fullName evidence="4">Secreted protein</fullName>
    </recommendedName>
</protein>
<dbReference type="HOGENOM" id="CLU_860254_0_0_7"/>
<dbReference type="Proteomes" id="UP000002139">
    <property type="component" value="Chromosome"/>
</dbReference>
<feature type="signal peptide" evidence="1">
    <location>
        <begin position="1"/>
        <end position="22"/>
    </location>
</feature>
<sequence length="340" mass="34543">MRFLKGFCVLGVSALMGAAAGAGCGGDDAGETSSSASSAGGTGGGAPADCSPTNPVCTAVASECIAVHDNQGATKFGLRMAQLTITKPDVLAVGYIARLVAEGLTMNLPVCNLNGTGTFSWLLEFDTATGKLRTGGAMPTSDPRAGYCFANMSAGEFEIAPKELDAPLTDGAWSGAADILNVPIFLDTGAGGAAAEPIVLPMHQVQLTDAKVSADNNCIGRYNREGLNPMEACLPGPDGDPPAFINGGKLTAFITLEEVDRVIIPGIEQSLCVVLSGDIGEYGTGETPNTCKRDESGEIVLKGDWCSATNSAATDECADAYALGGEYAASAVKITGLCPQ</sequence>
<dbReference type="KEGG" id="scl:sce3601"/>
<evidence type="ECO:0000313" key="3">
    <source>
        <dbReference type="Proteomes" id="UP000002139"/>
    </source>
</evidence>
<feature type="chain" id="PRO_5002736029" description="Secreted protein" evidence="1">
    <location>
        <begin position="23"/>
        <end position="340"/>
    </location>
</feature>
<dbReference type="EMBL" id="AM746676">
    <property type="protein sequence ID" value="CAN93761.1"/>
    <property type="molecule type" value="Genomic_DNA"/>
</dbReference>
<organism evidence="2 3">
    <name type="scientific">Sorangium cellulosum (strain So ce56)</name>
    <name type="common">Polyangium cellulosum (strain So ce56)</name>
    <dbReference type="NCBI Taxonomy" id="448385"/>
    <lineage>
        <taxon>Bacteria</taxon>
        <taxon>Pseudomonadati</taxon>
        <taxon>Myxococcota</taxon>
        <taxon>Polyangia</taxon>
        <taxon>Polyangiales</taxon>
        <taxon>Polyangiaceae</taxon>
        <taxon>Sorangium</taxon>
    </lineage>
</organism>
<evidence type="ECO:0000313" key="2">
    <source>
        <dbReference type="EMBL" id="CAN93761.1"/>
    </source>
</evidence>
<dbReference type="PROSITE" id="PS51257">
    <property type="entry name" value="PROKAR_LIPOPROTEIN"/>
    <property type="match status" value="1"/>
</dbReference>
<reference evidence="2 3" key="1">
    <citation type="journal article" date="2007" name="Nat. Biotechnol.">
        <title>Complete genome sequence of the myxobacterium Sorangium cellulosum.</title>
        <authorList>
            <person name="Schneiker S."/>
            <person name="Perlova O."/>
            <person name="Kaiser O."/>
            <person name="Gerth K."/>
            <person name="Alici A."/>
            <person name="Altmeyer M.O."/>
            <person name="Bartels D."/>
            <person name="Bekel T."/>
            <person name="Beyer S."/>
            <person name="Bode E."/>
            <person name="Bode H.B."/>
            <person name="Bolten C.J."/>
            <person name="Choudhuri J.V."/>
            <person name="Doss S."/>
            <person name="Elnakady Y.A."/>
            <person name="Frank B."/>
            <person name="Gaigalat L."/>
            <person name="Goesmann A."/>
            <person name="Groeger C."/>
            <person name="Gross F."/>
            <person name="Jelsbak L."/>
            <person name="Jelsbak L."/>
            <person name="Kalinowski J."/>
            <person name="Kegler C."/>
            <person name="Knauber T."/>
            <person name="Konietzny S."/>
            <person name="Kopp M."/>
            <person name="Krause L."/>
            <person name="Krug D."/>
            <person name="Linke B."/>
            <person name="Mahmud T."/>
            <person name="Martinez-Arias R."/>
            <person name="McHardy A.C."/>
            <person name="Merai M."/>
            <person name="Meyer F."/>
            <person name="Mormann S."/>
            <person name="Munoz-Dorado J."/>
            <person name="Perez J."/>
            <person name="Pradella S."/>
            <person name="Rachid S."/>
            <person name="Raddatz G."/>
            <person name="Rosenau F."/>
            <person name="Rueckert C."/>
            <person name="Sasse F."/>
            <person name="Scharfe M."/>
            <person name="Schuster S.C."/>
            <person name="Suen G."/>
            <person name="Treuner-Lange A."/>
            <person name="Velicer G.J."/>
            <person name="Vorholter F.-J."/>
            <person name="Weissman K.J."/>
            <person name="Welch R.D."/>
            <person name="Wenzel S.C."/>
            <person name="Whitworth D.E."/>
            <person name="Wilhelm S."/>
            <person name="Wittmann C."/>
            <person name="Bloecker H."/>
            <person name="Puehler A."/>
            <person name="Mueller R."/>
        </authorList>
    </citation>
    <scope>NUCLEOTIDE SEQUENCE [LARGE SCALE GENOMIC DNA]</scope>
    <source>
        <strain evidence="3">So ce56</strain>
    </source>
</reference>
<gene>
    <name evidence="2" type="ordered locus">sce3601</name>
</gene>
<evidence type="ECO:0000256" key="1">
    <source>
        <dbReference type="SAM" id="SignalP"/>
    </source>
</evidence>
<evidence type="ECO:0008006" key="4">
    <source>
        <dbReference type="Google" id="ProtNLM"/>
    </source>
</evidence>
<keyword evidence="1" id="KW-0732">Signal</keyword>